<dbReference type="AlphaFoldDB" id="A0A1J0WCW0"/>
<protein>
    <submittedName>
        <fullName evidence="1">Uncharacterized protein</fullName>
    </submittedName>
</protein>
<dbReference type="STRING" id="1917485.BOO69_00210"/>
<dbReference type="EMBL" id="CP018076">
    <property type="protein sequence ID" value="APE42006.1"/>
    <property type="molecule type" value="Genomic_DNA"/>
</dbReference>
<proteinExistence type="predicted"/>
<dbReference type="KEGG" id="suam:BOO69_00210"/>
<sequence>MAGGYALNWDLREGELWRLHALMDLTLEGPDTRLEGQAIARLGGFSMRGVSGRAGPGLLALVPDPLISACTSRAVVDVQALSISRDAAAASGVIQIDEGQCKDMLGRDMTVPQMTVDLSTQGNDARAVVSDRGGELGQITVAGDRRFILRIEPEGATLIPGMPTSGPVIVEYPF</sequence>
<organism evidence="1 2">
    <name type="scientific">Sulfitobacter alexandrii</name>
    <dbReference type="NCBI Taxonomy" id="1917485"/>
    <lineage>
        <taxon>Bacteria</taxon>
        <taxon>Pseudomonadati</taxon>
        <taxon>Pseudomonadota</taxon>
        <taxon>Alphaproteobacteria</taxon>
        <taxon>Rhodobacterales</taxon>
        <taxon>Roseobacteraceae</taxon>
        <taxon>Sulfitobacter</taxon>
    </lineage>
</organism>
<name>A0A1J0WCW0_9RHOB</name>
<evidence type="ECO:0000313" key="1">
    <source>
        <dbReference type="EMBL" id="APE42006.1"/>
    </source>
</evidence>
<reference evidence="1 2" key="1">
    <citation type="submission" date="2016-11" db="EMBL/GenBank/DDBJ databases">
        <title>Complete genome sequence of Sulfitobacter sp. AM1-D1, a toxic bacteria associated with marine dinoflagellate Alexandrium minutum in East China Sea.</title>
        <authorList>
            <person name="Yang Q."/>
            <person name="Zhang X."/>
            <person name="Tian X."/>
        </authorList>
    </citation>
    <scope>NUCLEOTIDE SEQUENCE [LARGE SCALE GENOMIC DNA]</scope>
    <source>
        <strain evidence="1 2">AM1-D1</strain>
    </source>
</reference>
<dbReference type="Proteomes" id="UP000181897">
    <property type="component" value="Chromosome"/>
</dbReference>
<evidence type="ECO:0000313" key="2">
    <source>
        <dbReference type="Proteomes" id="UP000181897"/>
    </source>
</evidence>
<gene>
    <name evidence="1" type="ORF">BOO69_00210</name>
</gene>
<keyword evidence="2" id="KW-1185">Reference proteome</keyword>
<accession>A0A1J0WCW0</accession>